<dbReference type="STRING" id="1249481.D641_0114690"/>
<feature type="transmembrane region" description="Helical" evidence="1">
    <location>
        <begin position="59"/>
        <end position="77"/>
    </location>
</feature>
<reference evidence="2 3" key="1">
    <citation type="journal article" date="2013" name="Genome Announc.">
        <title>Draft genome sequence of an Actinobacterium, Brachybacterium muris strain UCD-AY4.</title>
        <authorList>
            <person name="Lo J.R."/>
            <person name="Lang J.M."/>
            <person name="Darling A.E."/>
            <person name="Eisen J.A."/>
            <person name="Coil D.A."/>
        </authorList>
    </citation>
    <scope>NUCLEOTIDE SEQUENCE [LARGE SCALE GENOMIC DNA]</scope>
    <source>
        <strain evidence="2 3">UCD-AY4</strain>
    </source>
</reference>
<feature type="transmembrane region" description="Helical" evidence="1">
    <location>
        <begin position="22"/>
        <end position="39"/>
    </location>
</feature>
<dbReference type="Proteomes" id="UP000019754">
    <property type="component" value="Unassembled WGS sequence"/>
</dbReference>
<evidence type="ECO:0000256" key="1">
    <source>
        <dbReference type="SAM" id="Phobius"/>
    </source>
</evidence>
<protein>
    <recommendedName>
        <fullName evidence="4">VanZ-like domain-containing protein</fullName>
    </recommendedName>
</protein>
<keyword evidence="3" id="KW-1185">Reference proteome</keyword>
<organism evidence="2 3">
    <name type="scientific">Brachybacterium muris UCD-AY4</name>
    <dbReference type="NCBI Taxonomy" id="1249481"/>
    <lineage>
        <taxon>Bacteria</taxon>
        <taxon>Bacillati</taxon>
        <taxon>Actinomycetota</taxon>
        <taxon>Actinomycetes</taxon>
        <taxon>Micrococcales</taxon>
        <taxon>Dermabacteraceae</taxon>
        <taxon>Brachybacterium</taxon>
    </lineage>
</organism>
<dbReference type="AlphaFoldDB" id="A0A022KPV9"/>
<keyword evidence="1" id="KW-1133">Transmembrane helix</keyword>
<dbReference type="RefSeq" id="WP_017824257.1">
    <property type="nucleotide sequence ID" value="NZ_AORC01000026.1"/>
</dbReference>
<keyword evidence="1" id="KW-0812">Transmembrane</keyword>
<evidence type="ECO:0000313" key="2">
    <source>
        <dbReference type="EMBL" id="EYT47707.1"/>
    </source>
</evidence>
<dbReference type="PANTHER" id="PTHR28008:SF1">
    <property type="entry name" value="DOMAIN PROTEIN, PUTATIVE (AFU_ORTHOLOGUE AFUA_3G10980)-RELATED"/>
    <property type="match status" value="1"/>
</dbReference>
<name>A0A022KPV9_9MICO</name>
<feature type="transmembrane region" description="Helical" evidence="1">
    <location>
        <begin position="84"/>
        <end position="106"/>
    </location>
</feature>
<dbReference type="EMBL" id="AORC01000026">
    <property type="protein sequence ID" value="EYT47707.1"/>
    <property type="molecule type" value="Genomic_DNA"/>
</dbReference>
<accession>A0A022KPV9</accession>
<gene>
    <name evidence="2" type="ORF">D641_0114690</name>
</gene>
<sequence>MSTVSDLVARTPTEIRRAGGSVPWRLGLLGLALLLNIGFYVPSIPSGIPGAGVPGLDKVVHVVLFALTVWAAGRVLAPVKRFPMGWVVIVALVHAGLIELIQQIALPDRAGSAGDLVADVVGIALGLGLWIGERQRRHRLLETVDMAEQEPISPRA</sequence>
<dbReference type="PANTHER" id="PTHR28008">
    <property type="entry name" value="DOMAIN PROTEIN, PUTATIVE (AFU_ORTHOLOGUE AFUA_3G10980)-RELATED"/>
    <property type="match status" value="1"/>
</dbReference>
<keyword evidence="1" id="KW-0472">Membrane</keyword>
<dbReference type="HOGENOM" id="CLU_1683243_0_0_11"/>
<proteinExistence type="predicted"/>
<comment type="caution">
    <text evidence="2">The sequence shown here is derived from an EMBL/GenBank/DDBJ whole genome shotgun (WGS) entry which is preliminary data.</text>
</comment>
<feature type="transmembrane region" description="Helical" evidence="1">
    <location>
        <begin position="112"/>
        <end position="131"/>
    </location>
</feature>
<evidence type="ECO:0008006" key="4">
    <source>
        <dbReference type="Google" id="ProtNLM"/>
    </source>
</evidence>
<evidence type="ECO:0000313" key="3">
    <source>
        <dbReference type="Proteomes" id="UP000019754"/>
    </source>
</evidence>
<dbReference type="OrthoDB" id="4793695at2"/>